<name>F0YB09_AURAN</name>
<dbReference type="SUPFAM" id="SSF49503">
    <property type="entry name" value="Cupredoxins"/>
    <property type="match status" value="2"/>
</dbReference>
<dbReference type="InterPro" id="IPR039391">
    <property type="entry name" value="Phytocyanin-like"/>
</dbReference>
<dbReference type="KEGG" id="aaf:AURANDRAFT_64629"/>
<evidence type="ECO:0000313" key="4">
    <source>
        <dbReference type="EMBL" id="EGB07791.1"/>
    </source>
</evidence>
<sequence>MLGAPTMLLRPIILVAALARAVELDWIAQFSVEDKTFTAAGDVVFSWTGTGGHNVEKMASFDAWESCDFSGATLVGESSGATASGDDGETAYYACSVSSHCDWGQKVAVTFEAPPGVPSAAPTSAAPSGAPTTAVPSGAPSTPPTTAGPSAGPSASPSSPAPSASPSSPAPSAPPSSRAPSEAPTAGPTPAYPEPTSTTYAPSAAPSAEPSGHPSPSPSSAAPTPEEPAPTAYAQPAPTAYAPSAAPAPEPTAATTPAPTAEPAGTPTLYAPSPRPTSEAPSLAPSYAPSAPSAPPSPAPSHEYPPTAPPTTFYRPSPGPTVYRPSGAPTAPPTAATWHKANSPWKDCAWVAAYPPRCDALGEDGTLAYASCGVEACGGTTPPSQAPTKTYVPPTAAPSAAPVVLDWVAQFSVSDKTTAVDAHRRLVFAWTGDHNVEQMASRDHWEACDFAGARLVSNASGAVAAGAAGSTSFYACSVGKHCTFGQKVAVDWTQPVPAPTACADRDDWYKKAQPWKDCPWVAALLPSRCEAKGDDDTYAWEACRVTCGCTAPPSRAPTPARPPATPAPTPRPARVFAPGAKTPEPSLWPTYGAVEVDSVDAEVTYRGNVNKKAAPRAEVEGAYLGSFFGVCVLLLVAVRLLGLHARRRNFVDREAPPPKRDSDPATPAKAVACAVGTSTSPADRKAAALQSLNDWRDDGSGSLGLPPPPEAAPLTPDDDVFQLDMTIADDDDAVDEDVLGGFDQSSPASSPRNPVAQARVARPAPRFDDDLDDGAGDHDLLDLGKADAPAATPPPGLAPISLDDLPKFDASEPLRAPDSPFDDDGPTASIRGSMTAFERHIAASSPKNKNLA</sequence>
<organism evidence="5">
    <name type="scientific">Aureococcus anophagefferens</name>
    <name type="common">Harmful bloom alga</name>
    <dbReference type="NCBI Taxonomy" id="44056"/>
    <lineage>
        <taxon>Eukaryota</taxon>
        <taxon>Sar</taxon>
        <taxon>Stramenopiles</taxon>
        <taxon>Ochrophyta</taxon>
        <taxon>Pelagophyceae</taxon>
        <taxon>Pelagomonadales</taxon>
        <taxon>Pelagomonadaceae</taxon>
        <taxon>Aureococcus</taxon>
    </lineage>
</organism>
<keyword evidence="2" id="KW-1133">Transmembrane helix</keyword>
<feature type="compositionally biased region" description="Low complexity" evidence="1">
    <location>
        <begin position="175"/>
        <end position="268"/>
    </location>
</feature>
<feature type="region of interest" description="Disordered" evidence="1">
    <location>
        <begin position="653"/>
        <end position="677"/>
    </location>
</feature>
<feature type="chain" id="PRO_5003264539" description="Ig-like domain-containing protein" evidence="3">
    <location>
        <begin position="25"/>
        <end position="852"/>
    </location>
</feature>
<dbReference type="GO" id="GO:0009055">
    <property type="term" value="F:electron transfer activity"/>
    <property type="evidence" value="ECO:0007669"/>
    <property type="project" value="InterPro"/>
</dbReference>
<feature type="compositionally biased region" description="Pro residues" evidence="1">
    <location>
        <begin position="554"/>
        <end position="571"/>
    </location>
</feature>
<dbReference type="AlphaFoldDB" id="F0YB09"/>
<evidence type="ECO:0000256" key="3">
    <source>
        <dbReference type="SAM" id="SignalP"/>
    </source>
</evidence>
<feature type="region of interest" description="Disordered" evidence="1">
    <location>
        <begin position="553"/>
        <end position="580"/>
    </location>
</feature>
<feature type="compositionally biased region" description="Basic and acidic residues" evidence="1">
    <location>
        <begin position="653"/>
        <end position="663"/>
    </location>
</feature>
<feature type="region of interest" description="Disordered" evidence="1">
    <location>
        <begin position="695"/>
        <end position="717"/>
    </location>
</feature>
<dbReference type="GO" id="GO:0005886">
    <property type="term" value="C:plasma membrane"/>
    <property type="evidence" value="ECO:0007669"/>
    <property type="project" value="TreeGrafter"/>
</dbReference>
<reference evidence="4 5" key="1">
    <citation type="journal article" date="2011" name="Proc. Natl. Acad. Sci. U.S.A.">
        <title>Niche of harmful alga Aureococcus anophagefferens revealed through ecogenomics.</title>
        <authorList>
            <person name="Gobler C.J."/>
            <person name="Berry D.L."/>
            <person name="Dyhrman S.T."/>
            <person name="Wilhelm S.W."/>
            <person name="Salamov A."/>
            <person name="Lobanov A.V."/>
            <person name="Zhang Y."/>
            <person name="Collier J.L."/>
            <person name="Wurch L.L."/>
            <person name="Kustka A.B."/>
            <person name="Dill B.D."/>
            <person name="Shah M."/>
            <person name="VerBerkmoes N.C."/>
            <person name="Kuo A."/>
            <person name="Terry A."/>
            <person name="Pangilinan J."/>
            <person name="Lindquist E.A."/>
            <person name="Lucas S."/>
            <person name="Paulsen I.T."/>
            <person name="Hattenrath-Lehmann T.K."/>
            <person name="Talmage S.C."/>
            <person name="Walker E.A."/>
            <person name="Koch F."/>
            <person name="Burson A.M."/>
            <person name="Marcoval M.A."/>
            <person name="Tang Y.Z."/>
            <person name="Lecleir G.R."/>
            <person name="Coyne K.J."/>
            <person name="Berg G.M."/>
            <person name="Bertrand E.M."/>
            <person name="Saito M.A."/>
            <person name="Gladyshev V.N."/>
            <person name="Grigoriev I.V."/>
        </authorList>
    </citation>
    <scope>NUCLEOTIDE SEQUENCE [LARGE SCALE GENOMIC DNA]</scope>
    <source>
        <strain evidence="5">CCMP 1984</strain>
    </source>
</reference>
<keyword evidence="5" id="KW-1185">Reference proteome</keyword>
<evidence type="ECO:0000256" key="2">
    <source>
        <dbReference type="SAM" id="Phobius"/>
    </source>
</evidence>
<feature type="compositionally biased region" description="Low complexity" evidence="1">
    <location>
        <begin position="118"/>
        <end position="167"/>
    </location>
</feature>
<dbReference type="OrthoDB" id="2015260at2759"/>
<keyword evidence="2" id="KW-0812">Transmembrane</keyword>
<feature type="transmembrane region" description="Helical" evidence="2">
    <location>
        <begin position="621"/>
        <end position="641"/>
    </location>
</feature>
<dbReference type="EMBL" id="GL833130">
    <property type="protein sequence ID" value="EGB07791.1"/>
    <property type="molecule type" value="Genomic_DNA"/>
</dbReference>
<dbReference type="PANTHER" id="PTHR33021">
    <property type="entry name" value="BLUE COPPER PROTEIN"/>
    <property type="match status" value="1"/>
</dbReference>
<evidence type="ECO:0000313" key="5">
    <source>
        <dbReference type="Proteomes" id="UP000002729"/>
    </source>
</evidence>
<evidence type="ECO:0008006" key="6">
    <source>
        <dbReference type="Google" id="ProtNLM"/>
    </source>
</evidence>
<dbReference type="PANTHER" id="PTHR33021:SF339">
    <property type="entry name" value="OS07G0570600 PROTEIN"/>
    <property type="match status" value="1"/>
</dbReference>
<feature type="compositionally biased region" description="Low complexity" evidence="1">
    <location>
        <begin position="751"/>
        <end position="764"/>
    </location>
</feature>
<feature type="compositionally biased region" description="Basic and acidic residues" evidence="1">
    <location>
        <begin position="775"/>
        <end position="785"/>
    </location>
</feature>
<dbReference type="InterPro" id="IPR008972">
    <property type="entry name" value="Cupredoxin"/>
</dbReference>
<proteinExistence type="predicted"/>
<feature type="region of interest" description="Disordered" evidence="1">
    <location>
        <begin position="736"/>
        <end position="852"/>
    </location>
</feature>
<dbReference type="Gene3D" id="2.60.40.420">
    <property type="entry name" value="Cupredoxins - blue copper proteins"/>
    <property type="match status" value="2"/>
</dbReference>
<dbReference type="Proteomes" id="UP000002729">
    <property type="component" value="Unassembled WGS sequence"/>
</dbReference>
<feature type="signal peptide" evidence="3">
    <location>
        <begin position="1"/>
        <end position="24"/>
    </location>
</feature>
<dbReference type="GeneID" id="20224929"/>
<dbReference type="InParanoid" id="F0YB09"/>
<keyword evidence="3" id="KW-0732">Signal</keyword>
<gene>
    <name evidence="4" type="ORF">AURANDRAFT_64629</name>
</gene>
<feature type="region of interest" description="Disordered" evidence="1">
    <location>
        <begin position="115"/>
        <end position="339"/>
    </location>
</feature>
<feature type="compositionally biased region" description="Low complexity" evidence="1">
    <location>
        <begin position="278"/>
        <end position="291"/>
    </location>
</feature>
<keyword evidence="2" id="KW-0472">Membrane</keyword>
<dbReference type="RefSeq" id="XP_009037772.1">
    <property type="nucleotide sequence ID" value="XM_009039524.1"/>
</dbReference>
<protein>
    <recommendedName>
        <fullName evidence="6">Ig-like domain-containing protein</fullName>
    </recommendedName>
</protein>
<evidence type="ECO:0000256" key="1">
    <source>
        <dbReference type="SAM" id="MobiDB-lite"/>
    </source>
</evidence>
<accession>F0YB09</accession>
<dbReference type="eggNOG" id="ENOG502SDGQ">
    <property type="taxonomic scope" value="Eukaryota"/>
</dbReference>